<evidence type="ECO:0000313" key="2">
    <source>
        <dbReference type="EMBL" id="GIE69432.1"/>
    </source>
</evidence>
<evidence type="ECO:0000313" key="3">
    <source>
        <dbReference type="Proteomes" id="UP000624709"/>
    </source>
</evidence>
<organism evidence="2 3">
    <name type="scientific">Actinoplanes palleronii</name>
    <dbReference type="NCBI Taxonomy" id="113570"/>
    <lineage>
        <taxon>Bacteria</taxon>
        <taxon>Bacillati</taxon>
        <taxon>Actinomycetota</taxon>
        <taxon>Actinomycetes</taxon>
        <taxon>Micromonosporales</taxon>
        <taxon>Micromonosporaceae</taxon>
        <taxon>Actinoplanes</taxon>
    </lineage>
</organism>
<evidence type="ECO:0000256" key="1">
    <source>
        <dbReference type="SAM" id="SignalP"/>
    </source>
</evidence>
<protein>
    <submittedName>
        <fullName evidence="2">Uncharacterized protein</fullName>
    </submittedName>
</protein>
<dbReference type="RefSeq" id="WP_203827583.1">
    <property type="nucleotide sequence ID" value="NZ_BAAATY010000019.1"/>
</dbReference>
<reference evidence="2 3" key="1">
    <citation type="submission" date="2021-01" db="EMBL/GenBank/DDBJ databases">
        <title>Whole genome shotgun sequence of Actinoplanes palleronii NBRC 14916.</title>
        <authorList>
            <person name="Komaki H."/>
            <person name="Tamura T."/>
        </authorList>
    </citation>
    <scope>NUCLEOTIDE SEQUENCE [LARGE SCALE GENOMIC DNA]</scope>
    <source>
        <strain evidence="2 3">NBRC 14916</strain>
    </source>
</reference>
<sequence>MRSKLVTKFAIVTAGAAVITMGVAPAMASAAAPHTRVAVAVSQVDTRTVAEADALTAAGLPLQTVITALRQGGLLLQAIVGAVSPEAGLVILQHANSIADFLEEAQQVDRAGIIAHLVGLGVLERTTGIVADVLLLIIQG</sequence>
<gene>
    <name evidence="2" type="ORF">Apa02nite_055400</name>
</gene>
<keyword evidence="1" id="KW-0732">Signal</keyword>
<name>A0ABQ4BFR5_9ACTN</name>
<comment type="caution">
    <text evidence="2">The sequence shown here is derived from an EMBL/GenBank/DDBJ whole genome shotgun (WGS) entry which is preliminary data.</text>
</comment>
<dbReference type="Proteomes" id="UP000624709">
    <property type="component" value="Unassembled WGS sequence"/>
</dbReference>
<feature type="chain" id="PRO_5046536936" evidence="1">
    <location>
        <begin position="29"/>
        <end position="140"/>
    </location>
</feature>
<keyword evidence="3" id="KW-1185">Reference proteome</keyword>
<dbReference type="EMBL" id="BOMS01000088">
    <property type="protein sequence ID" value="GIE69432.1"/>
    <property type="molecule type" value="Genomic_DNA"/>
</dbReference>
<accession>A0ABQ4BFR5</accession>
<proteinExistence type="predicted"/>
<feature type="signal peptide" evidence="1">
    <location>
        <begin position="1"/>
        <end position="28"/>
    </location>
</feature>